<gene>
    <name evidence="2" type="ORF">NCTC7582_03631</name>
</gene>
<reference evidence="2 3" key="1">
    <citation type="submission" date="2018-06" db="EMBL/GenBank/DDBJ databases">
        <authorList>
            <consortium name="Pathogen Informatics"/>
            <person name="Doyle S."/>
        </authorList>
    </citation>
    <scope>NUCLEOTIDE SEQUENCE [LARGE SCALE GENOMIC DNA]</scope>
    <source>
        <strain evidence="2 3">NCTC7582</strain>
    </source>
</reference>
<dbReference type="InterPro" id="IPR025311">
    <property type="entry name" value="DUF4166"/>
</dbReference>
<evidence type="ECO:0000313" key="3">
    <source>
        <dbReference type="Proteomes" id="UP000251431"/>
    </source>
</evidence>
<dbReference type="AlphaFoldDB" id="A0A2X0ZGN0"/>
<accession>A0A2X0ZGN0</accession>
<dbReference type="Pfam" id="PF13761">
    <property type="entry name" value="DUF4166"/>
    <property type="match status" value="1"/>
</dbReference>
<dbReference type="RefSeq" id="WP_112117930.1">
    <property type="nucleotide sequence ID" value="NZ_JBIWAZ010000002.1"/>
</dbReference>
<dbReference type="Proteomes" id="UP000251431">
    <property type="component" value="Unassembled WGS sequence"/>
</dbReference>
<organism evidence="2 3">
    <name type="scientific">Lysinibacillus capsici</name>
    <dbReference type="NCBI Taxonomy" id="2115968"/>
    <lineage>
        <taxon>Bacteria</taxon>
        <taxon>Bacillati</taxon>
        <taxon>Bacillota</taxon>
        <taxon>Bacilli</taxon>
        <taxon>Bacillales</taxon>
        <taxon>Bacillaceae</taxon>
        <taxon>Lysinibacillus</taxon>
    </lineage>
</organism>
<protein>
    <recommendedName>
        <fullName evidence="1">DUF4166 domain-containing protein</fullName>
    </recommendedName>
</protein>
<dbReference type="EMBL" id="UAQE01000001">
    <property type="protein sequence ID" value="SPU00832.1"/>
    <property type="molecule type" value="Genomic_DNA"/>
</dbReference>
<feature type="domain" description="DUF4166" evidence="1">
    <location>
        <begin position="15"/>
        <end position="198"/>
    </location>
</feature>
<proteinExistence type="predicted"/>
<name>A0A2X0ZGN0_9BACI</name>
<evidence type="ECO:0000313" key="2">
    <source>
        <dbReference type="EMBL" id="SPU00832.1"/>
    </source>
</evidence>
<evidence type="ECO:0000259" key="1">
    <source>
        <dbReference type="Pfam" id="PF13761"/>
    </source>
</evidence>
<sequence>MTIYQTLLGDDFARLHPMLQQRYALPIDESFFAKGVMHQIKSGAKWMCPFYTLAAKTRFLFPESGEDIPFTISNTCRALPSGELEVLWERTFYFPQKTRHFDARMTIDPIQKIVKDYLGTPALFYSDLHFTVTRAGTLVIRSGKQRFVLSRFECTMPRLLEGRVIVEEGFDESKNVFTIHVSIHNPFIGRLMMYAGEFTQQSK</sequence>